<accession>A0A9E8MZ32</accession>
<evidence type="ECO:0000313" key="1">
    <source>
        <dbReference type="EMBL" id="WAC03534.1"/>
    </source>
</evidence>
<sequence length="132" mass="14809">MTRFLLLLIFPFSSFSQHTPEAFIPEIVKQFPNVRDIAVSPNGEDILFSAQSVMGNLSAIITLSKIGNKWSTPQVASFSGQFFDIEPFFSKDGLKLYYASNRPLISTLNDTKDFDISVCRAQSIKRPLVRAD</sequence>
<reference evidence="1" key="1">
    <citation type="submission" date="2022-11" db="EMBL/GenBank/DDBJ databases">
        <title>Lacinutrix neustonica HL-RS19T sp. nov., isolated from the surface microlayer sample of brackish Lake Shihwa.</title>
        <authorList>
            <person name="Choi J.Y."/>
            <person name="Hwang C.Y."/>
        </authorList>
    </citation>
    <scope>NUCLEOTIDE SEQUENCE</scope>
    <source>
        <strain evidence="1">HL-RS19</strain>
    </source>
</reference>
<dbReference type="Pfam" id="PF07676">
    <property type="entry name" value="PD40"/>
    <property type="match status" value="1"/>
</dbReference>
<proteinExistence type="predicted"/>
<dbReference type="KEGG" id="lnu:N7U66_08665"/>
<dbReference type="RefSeq" id="WP_267678128.1">
    <property type="nucleotide sequence ID" value="NZ_CP113088.1"/>
</dbReference>
<dbReference type="InterPro" id="IPR011659">
    <property type="entry name" value="WD40"/>
</dbReference>
<gene>
    <name evidence="1" type="ORF">N7U66_08665</name>
</gene>
<evidence type="ECO:0000313" key="2">
    <source>
        <dbReference type="Proteomes" id="UP001164705"/>
    </source>
</evidence>
<keyword evidence="2" id="KW-1185">Reference proteome</keyword>
<protein>
    <submittedName>
        <fullName evidence="1">Uncharacterized protein</fullName>
    </submittedName>
</protein>
<dbReference type="AlphaFoldDB" id="A0A9E8MZ32"/>
<organism evidence="1 2">
    <name type="scientific">Lacinutrix neustonica</name>
    <dbReference type="NCBI Taxonomy" id="2980107"/>
    <lineage>
        <taxon>Bacteria</taxon>
        <taxon>Pseudomonadati</taxon>
        <taxon>Bacteroidota</taxon>
        <taxon>Flavobacteriia</taxon>
        <taxon>Flavobacteriales</taxon>
        <taxon>Flavobacteriaceae</taxon>
        <taxon>Lacinutrix</taxon>
    </lineage>
</organism>
<dbReference type="Proteomes" id="UP001164705">
    <property type="component" value="Chromosome"/>
</dbReference>
<name>A0A9E8MZ32_9FLAO</name>
<dbReference type="EMBL" id="CP113088">
    <property type="protein sequence ID" value="WAC03534.1"/>
    <property type="molecule type" value="Genomic_DNA"/>
</dbReference>